<sequence>MLACLAAAGVLAGCSSADPGTPAGAASGAPAGALPSAHIHGVGIDPGDGTLLLATHDGLFQVEEDGKSTRVGPVIDLMGFAVAGPGKYLASGHPGSGVDLPEPAGLIETTDGGRTWRPVSRQGESDFHALTVSQAGVLAYDGALWRSTSGEEWAEVAIPFEPAALAASPDGQQALATTQQGLLRSSDAGSSWSEVDGAPLLQVVDWAPDGATVAGVDPAGQVWMSADSGMNWQEGPQLDSAPQAVDVSVTDAGTRVVVVTTDALLESMDSGGSFDVLLEN</sequence>
<organism evidence="2 3">
    <name type="scientific">Modestobacter italicus (strain DSM 44449 / CECT 9708 / BC 501)</name>
    <dbReference type="NCBI Taxonomy" id="2732864"/>
    <lineage>
        <taxon>Bacteria</taxon>
        <taxon>Bacillati</taxon>
        <taxon>Actinomycetota</taxon>
        <taxon>Actinomycetes</taxon>
        <taxon>Geodermatophilales</taxon>
        <taxon>Geodermatophilaceae</taxon>
        <taxon>Modestobacter</taxon>
    </lineage>
</organism>
<feature type="signal peptide" evidence="1">
    <location>
        <begin position="1"/>
        <end position="17"/>
    </location>
</feature>
<dbReference type="EMBL" id="FO203431">
    <property type="protein sequence ID" value="CCH87058.1"/>
    <property type="molecule type" value="Genomic_DNA"/>
</dbReference>
<dbReference type="STRING" id="477641.MODMU_1615"/>
<accession>I4EUJ5</accession>
<evidence type="ECO:0000313" key="3">
    <source>
        <dbReference type="Proteomes" id="UP000006461"/>
    </source>
</evidence>
<dbReference type="SUPFAM" id="SSF110296">
    <property type="entry name" value="Oligoxyloglucan reducing end-specific cellobiohydrolase"/>
    <property type="match status" value="1"/>
</dbReference>
<proteinExistence type="predicted"/>
<dbReference type="InterPro" id="IPR015943">
    <property type="entry name" value="WD40/YVTN_repeat-like_dom_sf"/>
</dbReference>
<dbReference type="Gene3D" id="2.130.10.10">
    <property type="entry name" value="YVTN repeat-like/Quinoprotein amine dehydrogenase"/>
    <property type="match status" value="2"/>
</dbReference>
<dbReference type="OrthoDB" id="9764804at2"/>
<keyword evidence="3" id="KW-1185">Reference proteome</keyword>
<evidence type="ECO:0008006" key="4">
    <source>
        <dbReference type="Google" id="ProtNLM"/>
    </source>
</evidence>
<dbReference type="Proteomes" id="UP000006461">
    <property type="component" value="Chromosome"/>
</dbReference>
<dbReference type="NCBIfam" id="NF045728">
    <property type="entry name" value="glycosyl_F510_1955"/>
    <property type="match status" value="1"/>
</dbReference>
<evidence type="ECO:0000313" key="2">
    <source>
        <dbReference type="EMBL" id="CCH87058.1"/>
    </source>
</evidence>
<feature type="chain" id="PRO_5038409650" description="Exo-alpha-sialidase" evidence="1">
    <location>
        <begin position="18"/>
        <end position="280"/>
    </location>
</feature>
<keyword evidence="1" id="KW-0732">Signal</keyword>
<dbReference type="KEGG" id="mmar:MODMU_1615"/>
<evidence type="ECO:0000256" key="1">
    <source>
        <dbReference type="SAM" id="SignalP"/>
    </source>
</evidence>
<name>I4EUJ5_MODI5</name>
<gene>
    <name evidence="2" type="ordered locus">MODMU_1615</name>
</gene>
<dbReference type="OMA" id="HFYASGH"/>
<dbReference type="InterPro" id="IPR054817">
    <property type="entry name" value="Glycosyl_F510_1955-like"/>
</dbReference>
<protein>
    <recommendedName>
        <fullName evidence="4">Exo-alpha-sialidase</fullName>
    </recommendedName>
</protein>
<reference evidence="2 3" key="1">
    <citation type="journal article" date="2012" name="J. Bacteriol.">
        <title>Genome Sequence of Radiation-Resistant Modestobacter marinus Strain BC501, a Representative Actinobacterium That Thrives on Calcareous Stone Surfaces.</title>
        <authorList>
            <person name="Normand P."/>
            <person name="Gury J."/>
            <person name="Pujic P."/>
            <person name="Chouaia B."/>
            <person name="Crotti E."/>
            <person name="Brusetti L."/>
            <person name="Daffonchio D."/>
            <person name="Vacherie B."/>
            <person name="Barbe V."/>
            <person name="Medigue C."/>
            <person name="Calteau A."/>
            <person name="Ghodhbane-Gtari F."/>
            <person name="Essoussi I."/>
            <person name="Nouioui I."/>
            <person name="Abbassi-Ghozzi I."/>
            <person name="Gtari M."/>
        </authorList>
    </citation>
    <scope>NUCLEOTIDE SEQUENCE [LARGE SCALE GENOMIC DNA]</scope>
    <source>
        <strain evidence="3">BC 501</strain>
    </source>
</reference>
<dbReference type="HOGENOM" id="CLU_070024_2_0_11"/>
<dbReference type="AlphaFoldDB" id="I4EUJ5"/>
<dbReference type="eggNOG" id="COG4447">
    <property type="taxonomic scope" value="Bacteria"/>
</dbReference>